<evidence type="ECO:0000313" key="2">
    <source>
        <dbReference type="EMBL" id="RDD61146.1"/>
    </source>
</evidence>
<dbReference type="GO" id="GO:0006629">
    <property type="term" value="P:lipid metabolic process"/>
    <property type="evidence" value="ECO:0007669"/>
    <property type="project" value="InterPro"/>
</dbReference>
<dbReference type="InterPro" id="IPR017946">
    <property type="entry name" value="PLC-like_Pdiesterase_TIM-brl"/>
</dbReference>
<dbReference type="SUPFAM" id="SSF51695">
    <property type="entry name" value="PLC-like phosphodiesterases"/>
    <property type="match status" value="1"/>
</dbReference>
<evidence type="ECO:0000313" key="3">
    <source>
        <dbReference type="Proteomes" id="UP000253941"/>
    </source>
</evidence>
<keyword evidence="3" id="KW-1185">Reference proteome</keyword>
<dbReference type="InterPro" id="IPR030395">
    <property type="entry name" value="GP_PDE_dom"/>
</dbReference>
<dbReference type="EMBL" id="QPMH01000015">
    <property type="protein sequence ID" value="RDD61146.1"/>
    <property type="molecule type" value="Genomic_DNA"/>
</dbReference>
<dbReference type="PANTHER" id="PTHR46211">
    <property type="entry name" value="GLYCEROPHOSPHORYL DIESTER PHOSPHODIESTERASE"/>
    <property type="match status" value="1"/>
</dbReference>
<protein>
    <submittedName>
        <fullName evidence="2">Glycerophosphodiester phosphodiesterase</fullName>
    </submittedName>
</protein>
<organism evidence="2 3">
    <name type="scientific">Ferruginivarius sediminum</name>
    <dbReference type="NCBI Taxonomy" id="2661937"/>
    <lineage>
        <taxon>Bacteria</taxon>
        <taxon>Pseudomonadati</taxon>
        <taxon>Pseudomonadota</taxon>
        <taxon>Alphaproteobacteria</taxon>
        <taxon>Rhodospirillales</taxon>
        <taxon>Rhodospirillaceae</taxon>
        <taxon>Ferruginivarius</taxon>
    </lineage>
</organism>
<dbReference type="GO" id="GO:0008081">
    <property type="term" value="F:phosphoric diester hydrolase activity"/>
    <property type="evidence" value="ECO:0007669"/>
    <property type="project" value="InterPro"/>
</dbReference>
<reference evidence="2 3" key="1">
    <citation type="submission" date="2018-07" db="EMBL/GenBank/DDBJ databases">
        <title>Venubactetium sediminum gen. nov., sp. nov., isolated from a marine solar saltern.</title>
        <authorList>
            <person name="Wang S."/>
        </authorList>
    </citation>
    <scope>NUCLEOTIDE SEQUENCE [LARGE SCALE GENOMIC DNA]</scope>
    <source>
        <strain evidence="2 3">WD2A32</strain>
    </source>
</reference>
<gene>
    <name evidence="2" type="ORF">DRB17_14740</name>
</gene>
<dbReference type="Pfam" id="PF03009">
    <property type="entry name" value="GDPD"/>
    <property type="match status" value="1"/>
</dbReference>
<feature type="domain" description="GP-PDE" evidence="1">
    <location>
        <begin position="43"/>
        <end position="347"/>
    </location>
</feature>
<accession>A0A369TDZ3</accession>
<dbReference type="PROSITE" id="PS51704">
    <property type="entry name" value="GP_PDE"/>
    <property type="match status" value="1"/>
</dbReference>
<comment type="caution">
    <text evidence="2">The sequence shown here is derived from an EMBL/GenBank/DDBJ whole genome shotgun (WGS) entry which is preliminary data.</text>
</comment>
<evidence type="ECO:0000259" key="1">
    <source>
        <dbReference type="PROSITE" id="PS51704"/>
    </source>
</evidence>
<dbReference type="Proteomes" id="UP000253941">
    <property type="component" value="Unassembled WGS sequence"/>
</dbReference>
<dbReference type="CDD" id="cd08567">
    <property type="entry name" value="GDPD_SpGDE_like"/>
    <property type="match status" value="1"/>
</dbReference>
<dbReference type="RefSeq" id="WP_114582974.1">
    <property type="nucleotide sequence ID" value="NZ_QPMH01000015.1"/>
</dbReference>
<proteinExistence type="predicted"/>
<dbReference type="PANTHER" id="PTHR46211:SF14">
    <property type="entry name" value="GLYCEROPHOSPHODIESTER PHOSPHODIESTERASE"/>
    <property type="match status" value="1"/>
</dbReference>
<dbReference type="Gene3D" id="3.20.20.190">
    <property type="entry name" value="Phosphatidylinositol (PI) phosphodiesterase"/>
    <property type="match status" value="1"/>
</dbReference>
<name>A0A369TDZ3_9PROT</name>
<sequence length="364" mass="39841">MRFALSRRSIAWILATGLLVVLGAGLFFQTRPPGFGGKSGMRFEAQGHRGARGAHPENTLPAFRHALQAGVTTLEMDLHLTADNVVVVHHDPNLDPDRTRDAQGNWIESPAPAIHTLTFGELQVYDVGTARPDGRVAKRFPEQAKLDGVRIPSLQQVIDMAEAESDGAIRYNLETKMTPDDPAGTPSPETLARAVLGVVERAGIAERVTIQSFDWRALRAVRKQAPEVSRAYLTAERDWLNNVRRGEDGESPWLDGLDVDVYAASVPRTIVAAETGAADKLEAAPPWRVIWSPYFRDLRKTDLRRAHGLGIKVVVWTVNDGETMGSLIDLGVDGIITDYPAKLRKVMREKGLSPPPRFQAAAGG</sequence>
<dbReference type="AlphaFoldDB" id="A0A369TDZ3"/>